<dbReference type="SFLD" id="SFLDG01020">
    <property type="entry name" value="Terpene_Cyclase_Like_2"/>
    <property type="match status" value="1"/>
</dbReference>
<dbReference type="HOGENOM" id="CLU_042538_4_2_11"/>
<dbReference type="EMBL" id="CP007514">
    <property type="protein sequence ID" value="AHY47823.1"/>
    <property type="molecule type" value="Genomic_DNA"/>
</dbReference>
<evidence type="ECO:0000313" key="5">
    <source>
        <dbReference type="Proteomes" id="UP000025229"/>
    </source>
</evidence>
<name>A0A023X648_RUBRA</name>
<evidence type="ECO:0000313" key="4">
    <source>
        <dbReference type="EMBL" id="MDX5892462.1"/>
    </source>
</evidence>
<keyword evidence="2" id="KW-0460">Magnesium</keyword>
<dbReference type="Gene3D" id="1.10.600.10">
    <property type="entry name" value="Farnesyl Diphosphate Synthase"/>
    <property type="match status" value="1"/>
</dbReference>
<dbReference type="eggNOG" id="COG0664">
    <property type="taxonomic scope" value="Bacteria"/>
</dbReference>
<dbReference type="STRING" id="42256.RradSPS_2540"/>
<evidence type="ECO:0000313" key="3">
    <source>
        <dbReference type="EMBL" id="AHY47823.1"/>
    </source>
</evidence>
<dbReference type="SUPFAM" id="SSF48576">
    <property type="entry name" value="Terpenoid synthases"/>
    <property type="match status" value="1"/>
</dbReference>
<comment type="cofactor">
    <cofactor evidence="2">
        <name>Mg(2+)</name>
        <dbReference type="ChEBI" id="CHEBI:18420"/>
    </cofactor>
</comment>
<dbReference type="Pfam" id="PF19086">
    <property type="entry name" value="Terpene_syn_C_2"/>
    <property type="match status" value="1"/>
</dbReference>
<dbReference type="GO" id="GO:0010333">
    <property type="term" value="F:terpene synthase activity"/>
    <property type="evidence" value="ECO:0007669"/>
    <property type="project" value="InterPro"/>
</dbReference>
<proteinExistence type="inferred from homology"/>
<dbReference type="PANTHER" id="PTHR35201">
    <property type="entry name" value="TERPENE SYNTHASE"/>
    <property type="match status" value="1"/>
</dbReference>
<protein>
    <recommendedName>
        <fullName evidence="2">Terpene synthase</fullName>
        <ecNumber evidence="2">4.2.3.-</ecNumber>
    </recommendedName>
</protein>
<dbReference type="SFLD" id="SFLDS00005">
    <property type="entry name" value="Isoprenoid_Synthase_Type_I"/>
    <property type="match status" value="1"/>
</dbReference>
<keyword evidence="2" id="KW-0479">Metal-binding</keyword>
<dbReference type="OrthoDB" id="2989600at2"/>
<reference evidence="4" key="2">
    <citation type="submission" date="2023-11" db="EMBL/GenBank/DDBJ databases">
        <title>MicrobeMod: A computational toolkit for identifying prokaryotic methylation and restriction-modification with nanopore sequencing.</title>
        <authorList>
            <person name="Crits-Christoph A."/>
            <person name="Kang S.C."/>
            <person name="Lee H."/>
            <person name="Ostrov N."/>
        </authorList>
    </citation>
    <scope>NUCLEOTIDE SEQUENCE</scope>
    <source>
        <strain evidence="4">ATCC 51242</strain>
    </source>
</reference>
<dbReference type="Proteomes" id="UP000025229">
    <property type="component" value="Chromosome"/>
</dbReference>
<dbReference type="SMR" id="A0A023X648"/>
<gene>
    <name evidence="3" type="ORF">RradSPS_2540</name>
    <name evidence="4" type="ORF">SIL72_00330</name>
</gene>
<sequence>MRGTAWPGLSYPFPPLINEHSDAVHAETVEWARSFGLMEEAGMREKVLATNIGRLAGRFHPSAPRERLRLVSDWYAWMFFRDDLCDEAELGRRPDLLAAADLRYLGVLRGEEPGEEDGPLARAMRDLRERLLPVVPAALWMRRFVRSVKEHFDSTLWEASNRVRREVPDLQTYTRMRPITGGMYVDADFIEITTGLYLPTEVRTDPTVSDLTRMSNNAVCWANDIISLTKELASGDVHNIVLVLMAERDLSLEEAGRTAVGMHDREVTRFLALERELPSFGRTIDENLARYVSVLRYRMRGNLDWSLESLRYRTV</sequence>
<dbReference type="InterPro" id="IPR008949">
    <property type="entry name" value="Isoprenoid_synthase_dom_sf"/>
</dbReference>
<dbReference type="GO" id="GO:0046872">
    <property type="term" value="F:metal ion binding"/>
    <property type="evidence" value="ECO:0007669"/>
    <property type="project" value="UniProtKB-KW"/>
</dbReference>
<dbReference type="EMBL" id="JAWXXX010000001">
    <property type="protein sequence ID" value="MDX5892462.1"/>
    <property type="molecule type" value="Genomic_DNA"/>
</dbReference>
<keyword evidence="5" id="KW-1185">Reference proteome</keyword>
<organism evidence="3 5">
    <name type="scientific">Rubrobacter radiotolerans</name>
    <name type="common">Arthrobacter radiotolerans</name>
    <dbReference type="NCBI Taxonomy" id="42256"/>
    <lineage>
        <taxon>Bacteria</taxon>
        <taxon>Bacillati</taxon>
        <taxon>Actinomycetota</taxon>
        <taxon>Rubrobacteria</taxon>
        <taxon>Rubrobacterales</taxon>
        <taxon>Rubrobacteraceae</taxon>
        <taxon>Rubrobacter</taxon>
    </lineage>
</organism>
<dbReference type="AlphaFoldDB" id="A0A023X648"/>
<evidence type="ECO:0000256" key="2">
    <source>
        <dbReference type="RuleBase" id="RU366034"/>
    </source>
</evidence>
<accession>A0A023X648</accession>
<evidence type="ECO:0000256" key="1">
    <source>
        <dbReference type="ARBA" id="ARBA00023239"/>
    </source>
</evidence>
<dbReference type="RefSeq" id="WP_038683117.1">
    <property type="nucleotide sequence ID" value="NZ_CP007514.1"/>
</dbReference>
<dbReference type="KEGG" id="rrd:RradSPS_2540"/>
<dbReference type="PATRIC" id="fig|42256.3.peg.2588"/>
<reference evidence="3 5" key="1">
    <citation type="submission" date="2014-03" db="EMBL/GenBank/DDBJ databases">
        <title>Complete genome sequence of the Radio-Resistant Rubrobacter radiotolerans RSPS-4.</title>
        <authorList>
            <person name="Egas C.C."/>
            <person name="Barroso C.C."/>
            <person name="Froufe H.J.C."/>
            <person name="Pacheco J.J."/>
            <person name="Albuquerque L.L."/>
            <person name="da Costa M.M.S."/>
        </authorList>
    </citation>
    <scope>NUCLEOTIDE SEQUENCE [LARGE SCALE GENOMIC DNA]</scope>
    <source>
        <strain evidence="3 5">RSPS-4</strain>
    </source>
</reference>
<keyword evidence="1 2" id="KW-0456">Lyase</keyword>
<comment type="similarity">
    <text evidence="2">Belongs to the terpene synthase family.</text>
</comment>
<dbReference type="InterPro" id="IPR034686">
    <property type="entry name" value="Terpene_cyclase-like_2"/>
</dbReference>
<dbReference type="Proteomes" id="UP001281130">
    <property type="component" value="Unassembled WGS sequence"/>
</dbReference>
<dbReference type="EC" id="4.2.3.-" evidence="2"/>
<dbReference type="PANTHER" id="PTHR35201:SF4">
    <property type="entry name" value="BETA-PINACENE SYNTHASE-RELATED"/>
    <property type="match status" value="1"/>
</dbReference>